<reference evidence="17" key="1">
    <citation type="submission" date="2025-08" db="UniProtKB">
        <authorList>
            <consortium name="Ensembl"/>
        </authorList>
    </citation>
    <scope>IDENTIFICATION</scope>
</reference>
<evidence type="ECO:0000256" key="8">
    <source>
        <dbReference type="ARBA" id="ARBA00022833"/>
    </source>
</evidence>
<evidence type="ECO:0000256" key="5">
    <source>
        <dbReference type="ARBA" id="ARBA00022723"/>
    </source>
</evidence>
<comment type="subcellular location">
    <subcellularLocation>
        <location evidence="2">Cytoplasm</location>
    </subcellularLocation>
    <subcellularLocation>
        <location evidence="1">Early endosome membrane</location>
        <topology evidence="1">Peripheral membrane protein</topology>
    </subcellularLocation>
</comment>
<dbReference type="AlphaFoldDB" id="A0A7M4E0A4"/>
<keyword evidence="18" id="KW-1185">Reference proteome</keyword>
<feature type="region of interest" description="Disordered" evidence="15">
    <location>
        <begin position="291"/>
        <end position="339"/>
    </location>
</feature>
<dbReference type="Proteomes" id="UP000594220">
    <property type="component" value="Unplaced"/>
</dbReference>
<dbReference type="SUPFAM" id="SSF57903">
    <property type="entry name" value="FYVE/PHD zinc finger"/>
    <property type="match status" value="1"/>
</dbReference>
<dbReference type="FunFam" id="3.30.1360.220:FF:000001">
    <property type="entry name" value="Zinc finger, FYVE domain-containing 9a"/>
    <property type="match status" value="1"/>
</dbReference>
<dbReference type="FunFam" id="3.30.500.40:FF:000002">
    <property type="entry name" value="Zinc finger FYVE domain-containing protein 16"/>
    <property type="match status" value="1"/>
</dbReference>
<dbReference type="Gene3D" id="3.30.500.40">
    <property type="match status" value="1"/>
</dbReference>
<dbReference type="PANTHER" id="PTHR46319:SF1">
    <property type="entry name" value="ZINC FINGER FYVE DOMAIN-CONTAINING PROTEIN 16"/>
    <property type="match status" value="1"/>
</dbReference>
<dbReference type="InterPro" id="IPR011011">
    <property type="entry name" value="Znf_FYVE_PHD"/>
</dbReference>
<dbReference type="GO" id="GO:0005829">
    <property type="term" value="C:cytosol"/>
    <property type="evidence" value="ECO:0007669"/>
    <property type="project" value="UniProtKB-ARBA"/>
</dbReference>
<dbReference type="PIRSF" id="PIRSF037289">
    <property type="entry name" value="SARA/endofin"/>
    <property type="match status" value="1"/>
</dbReference>
<protein>
    <recommendedName>
        <fullName evidence="12">Zinc finger FYVE domain-containing protein 16</fullName>
    </recommendedName>
    <alternativeName>
        <fullName evidence="13">Endofin</fullName>
    </alternativeName>
</protein>
<feature type="compositionally biased region" description="Basic and acidic residues" evidence="15">
    <location>
        <begin position="317"/>
        <end position="331"/>
    </location>
</feature>
<name>A0A7M4E0A4_CROPO</name>
<evidence type="ECO:0000313" key="17">
    <source>
        <dbReference type="Ensembl" id="ENSCPRP00005002477.1"/>
    </source>
</evidence>
<keyword evidence="7 14" id="KW-0863">Zinc-finger</keyword>
<feature type="region of interest" description="Disordered" evidence="15">
    <location>
        <begin position="85"/>
        <end position="105"/>
    </location>
</feature>
<dbReference type="PANTHER" id="PTHR46319">
    <property type="entry name" value="ZINC FINGER FYVE DOMAIN-CONTAINING PROTEIN"/>
    <property type="match status" value="1"/>
</dbReference>
<keyword evidence="3" id="KW-0963">Cytoplasm</keyword>
<evidence type="ECO:0000256" key="3">
    <source>
        <dbReference type="ARBA" id="ARBA00022490"/>
    </source>
</evidence>
<evidence type="ECO:0000256" key="4">
    <source>
        <dbReference type="ARBA" id="ARBA00022553"/>
    </source>
</evidence>
<evidence type="ECO:0000256" key="2">
    <source>
        <dbReference type="ARBA" id="ARBA00004496"/>
    </source>
</evidence>
<dbReference type="Gene3D" id="3.30.1360.220">
    <property type="entry name" value="Domain of unknown function (DUF3480), N-terminal subdomain"/>
    <property type="match status" value="1"/>
</dbReference>
<dbReference type="SMART" id="SM00064">
    <property type="entry name" value="FYVE"/>
    <property type="match status" value="1"/>
</dbReference>
<evidence type="ECO:0000256" key="9">
    <source>
        <dbReference type="ARBA" id="ARBA00023136"/>
    </source>
</evidence>
<evidence type="ECO:0000256" key="1">
    <source>
        <dbReference type="ARBA" id="ARBA00004220"/>
    </source>
</evidence>
<dbReference type="InterPro" id="IPR013083">
    <property type="entry name" value="Znf_RING/FYVE/PHD"/>
</dbReference>
<sequence>MEDKVVSDITKCAEENLGRPKLKTNELLNSVSASHALAEEVQTSLSCFPLAVSICGSLVVQEDTNGPILQDERVDVVSDTVTLHAGRSSSGLHNKEHYEKTESSEQEEYLNQSCLEKNGYIPEKKGDTTSMINKDNAPPVKATASVFPITESKLEFCSDVQQVDGCVESIANLVLTDIAIEEDILKNDTLVSDAELDAFLNEQCLQPNIAKPLEENFDDLLEYDANQINLIHTNSPDFKKGNDTETKIKLKEIREVPSISSTCRIADVDYEFECPTEQNASIIQQEITETNSEVPAPSVPIGGARPKQLPSLPQKTVDQRDARKANVRESEPPDVNSVFPKASFSDTKVSPDISSKCNHSGIENSLEAGESQIPAGVEAVILGQKQPSWVPDSEAPNCMNCQVKFTFTKRRHHCRACGKVYCGVCCNRRCKLQYMEKEARVCIVSCCFSPILGPCPREQKRVWFADGILPNGEVADTTKLSSGVKRSSQDQSPVNSDLPETYTVWTQKETNTNCYIEPNHILIYLGPVVEEHPSHQQVTSLLSEGGLNPLTFILNANLLVNVKLLSYSLEKCWYFSTNGLHSLGQAEIIILLLCLANEDAVPKEIFRLFLDIYKNAMKGKFIGNLENFTFTESFLGNRDHGGFLFVTPTFQKLDDLTLPNNPFLCGILIHKLEIPWAKVFPIRLMLRLGAEYGVYPTPVMSIRHRKPLFGEIGNTIMNLLVDLRNYQYTLHTIDNLFIHMEMGRSCIKIPLRKYNEVMKVINSSNEHVISIGACFSTEADSHLVCIQSDDGTYQTQANSGTGHPRRVTGASFVVFNGALKSSSGFLAKSSIVEDGLMVQITAETMEGLRQALRDKKDFKITCGKLDAGDLREYVDVCWVESEEKVNEGVISPVDGKSMEGIWSEKLLQGRDFETEGKVIKCTEVFYFLKDHEQSDLTSSQLAKDLAVACSTVLCPHLKMLKNNGMNKIGLRVSIDTDMVEYQAGSGGHHLPQHYLNELDGALIPVIHGGSSDPTSLPLEMELIFFLTESLS</sequence>
<dbReference type="PROSITE" id="PS50178">
    <property type="entry name" value="ZF_FYVE"/>
    <property type="match status" value="1"/>
</dbReference>
<dbReference type="FunFam" id="3.30.40.10:FF:000084">
    <property type="entry name" value="Zinc finger, FYVE domain-containing 9b"/>
    <property type="match status" value="1"/>
</dbReference>
<accession>A0A7M4E0A4</accession>
<dbReference type="GO" id="GO:0005545">
    <property type="term" value="F:1-phosphatidylinositol binding"/>
    <property type="evidence" value="ECO:0007669"/>
    <property type="project" value="UniProtKB-ARBA"/>
</dbReference>
<evidence type="ECO:0000256" key="15">
    <source>
        <dbReference type="SAM" id="MobiDB-lite"/>
    </source>
</evidence>
<evidence type="ECO:0000256" key="13">
    <source>
        <dbReference type="ARBA" id="ARBA00083874"/>
    </source>
</evidence>
<dbReference type="Pfam" id="PF11979">
    <property type="entry name" value="SARA_C"/>
    <property type="match status" value="1"/>
</dbReference>
<evidence type="ECO:0000256" key="10">
    <source>
        <dbReference type="ARBA" id="ARBA00054273"/>
    </source>
</evidence>
<evidence type="ECO:0000259" key="16">
    <source>
        <dbReference type="PROSITE" id="PS50178"/>
    </source>
</evidence>
<comment type="function">
    <text evidence="10">May be involved in regulating membrane trafficking in the endosomal pathway. Overexpression induces endosome aggregation. Required to target TOM1 to endosomes.</text>
</comment>
<dbReference type="SMART" id="SM01421">
    <property type="entry name" value="DUF3480"/>
    <property type="match status" value="1"/>
</dbReference>
<dbReference type="Pfam" id="PF01363">
    <property type="entry name" value="FYVE"/>
    <property type="match status" value="1"/>
</dbReference>
<feature type="domain" description="FYVE-type" evidence="16">
    <location>
        <begin position="392"/>
        <end position="442"/>
    </location>
</feature>
<feature type="compositionally biased region" description="Basic and acidic residues" evidence="15">
    <location>
        <begin position="93"/>
        <end position="103"/>
    </location>
</feature>
<keyword evidence="8" id="KW-0862">Zinc</keyword>
<organism evidence="17 18">
    <name type="scientific">Crocodylus porosus</name>
    <name type="common">Saltwater crocodile</name>
    <name type="synonym">Estuarine crocodile</name>
    <dbReference type="NCBI Taxonomy" id="8502"/>
    <lineage>
        <taxon>Eukaryota</taxon>
        <taxon>Metazoa</taxon>
        <taxon>Chordata</taxon>
        <taxon>Craniata</taxon>
        <taxon>Vertebrata</taxon>
        <taxon>Euteleostomi</taxon>
        <taxon>Archelosauria</taxon>
        <taxon>Archosauria</taxon>
        <taxon>Crocodylia</taxon>
        <taxon>Longirostres</taxon>
        <taxon>Crocodylidae</taxon>
        <taxon>Crocodylus</taxon>
    </lineage>
</organism>
<proteinExistence type="predicted"/>
<evidence type="ECO:0000256" key="6">
    <source>
        <dbReference type="ARBA" id="ARBA00022753"/>
    </source>
</evidence>
<gene>
    <name evidence="17" type="primary">ZFYVE16</name>
</gene>
<dbReference type="InterPro" id="IPR000306">
    <property type="entry name" value="Znf_FYVE"/>
</dbReference>
<keyword evidence="4" id="KW-0597">Phosphoprotein</keyword>
<dbReference type="InterPro" id="IPR022557">
    <property type="entry name" value="SARA-like_C"/>
</dbReference>
<dbReference type="Gene3D" id="3.30.40.10">
    <property type="entry name" value="Zinc/RING finger domain, C3HC4 (zinc finger)"/>
    <property type="match status" value="1"/>
</dbReference>
<dbReference type="InterPro" id="IPR017455">
    <property type="entry name" value="Znf_FYVE-rel"/>
</dbReference>
<evidence type="ECO:0000256" key="12">
    <source>
        <dbReference type="ARBA" id="ARBA00071563"/>
    </source>
</evidence>
<evidence type="ECO:0000256" key="11">
    <source>
        <dbReference type="ARBA" id="ARBA00063841"/>
    </source>
</evidence>
<comment type="subunit">
    <text evidence="11">Interacts (via C-terminus) with TOM1 (via C-terminus); interaction is required to target TOM1 to endosomes. Does not interact with TOM1L1 or TOM1L2.</text>
</comment>
<dbReference type="GeneTree" id="ENSGT00940000154290"/>
<dbReference type="GO" id="GO:0006622">
    <property type="term" value="P:protein targeting to lysosome"/>
    <property type="evidence" value="ECO:0007669"/>
    <property type="project" value="TreeGrafter"/>
</dbReference>
<evidence type="ECO:0000256" key="7">
    <source>
        <dbReference type="ARBA" id="ARBA00022771"/>
    </source>
</evidence>
<keyword evidence="5" id="KW-0479">Metal-binding</keyword>
<reference evidence="17" key="2">
    <citation type="submission" date="2025-09" db="UniProtKB">
        <authorList>
            <consortium name="Ensembl"/>
        </authorList>
    </citation>
    <scope>IDENTIFICATION</scope>
</reference>
<keyword evidence="9" id="KW-0472">Membrane</keyword>
<dbReference type="GO" id="GO:0031901">
    <property type="term" value="C:early endosome membrane"/>
    <property type="evidence" value="ECO:0007669"/>
    <property type="project" value="UniProtKB-SubCell"/>
</dbReference>
<dbReference type="InterPro" id="IPR035438">
    <property type="entry name" value="SARA/endofin"/>
</dbReference>
<evidence type="ECO:0000256" key="14">
    <source>
        <dbReference type="PROSITE-ProRule" id="PRU00091"/>
    </source>
</evidence>
<dbReference type="CDD" id="cd15729">
    <property type="entry name" value="FYVE_endofin"/>
    <property type="match status" value="1"/>
</dbReference>
<dbReference type="GO" id="GO:0016197">
    <property type="term" value="P:endosomal transport"/>
    <property type="evidence" value="ECO:0007669"/>
    <property type="project" value="TreeGrafter"/>
</dbReference>
<dbReference type="Ensembl" id="ENSCPRT00005002884.1">
    <property type="protein sequence ID" value="ENSCPRP00005002477.1"/>
    <property type="gene ID" value="ENSCPRG00005001388.1"/>
</dbReference>
<dbReference type="GO" id="GO:0008270">
    <property type="term" value="F:zinc ion binding"/>
    <property type="evidence" value="ECO:0007669"/>
    <property type="project" value="UniProtKB-KW"/>
</dbReference>
<keyword evidence="6" id="KW-0967">Endosome</keyword>
<evidence type="ECO:0000313" key="18">
    <source>
        <dbReference type="Proteomes" id="UP000594220"/>
    </source>
</evidence>